<sequence>MLSPPSDDSVDDEEDEDVTVNMMGAGAYYCTGLNSDENPEIREELEGEDDADDDTWDSDWEIGELSDEELDEDTESFPDSIWSTPANKKFISSMCHNGWEYDETKFGPDPAYADLFDGATGPSDSVLTVADAHCPKCGPSSLWRVINTTRKLFLFARAISVRSSGGMEIFIKIRARFVGAWKPIEPWEILRVVALLRARMLVPIRENCSTWVREDGGSLPANRFGKFMTKNRFFHVMRYLHFSNHKSPPARLDRIWNIRPVVDVLQCTFSRGYKPSPVISFDEATFRFNPILQFNMDKPHTWGTMVFVACDAESAYCMRIEVYCGAKKPLQPSVPEDNNYGEAVVLLNMNALLPPSQKSPWRLVITDRFYTSVKLALALLHRRMYITGTIGRAVTSKKYKTVNTQKVMVPPQGTVKLAQNKKFQQITAVMWMDRYQSTCSQVVKADDWLQWELPAPGLIKDYHKWMGGVDVQDLLRMQRYSIQLGCKSRLLDIALVNAFIVRRYYRKANNRGPTKHFAFFEELMEQLLTPRKLLTK</sequence>
<comment type="caution">
    <text evidence="3">The sequence shown here is derived from an EMBL/GenBank/DDBJ whole genome shotgun (WGS) entry which is preliminary data.</text>
</comment>
<feature type="compositionally biased region" description="Acidic residues" evidence="1">
    <location>
        <begin position="8"/>
        <end position="18"/>
    </location>
</feature>
<evidence type="ECO:0000256" key="1">
    <source>
        <dbReference type="SAM" id="MobiDB-lite"/>
    </source>
</evidence>
<evidence type="ECO:0000313" key="3">
    <source>
        <dbReference type="EMBL" id="OWZ11277.1"/>
    </source>
</evidence>
<dbReference type="PANTHER" id="PTHR46599:SF3">
    <property type="entry name" value="PIGGYBAC TRANSPOSABLE ELEMENT-DERIVED PROTEIN 4"/>
    <property type="match status" value="1"/>
</dbReference>
<dbReference type="AlphaFoldDB" id="A0A225W2N9"/>
<keyword evidence="4" id="KW-1185">Reference proteome</keyword>
<feature type="region of interest" description="Disordered" evidence="1">
    <location>
        <begin position="1"/>
        <end position="60"/>
    </location>
</feature>
<dbReference type="Proteomes" id="UP000198211">
    <property type="component" value="Unassembled WGS sequence"/>
</dbReference>
<dbReference type="InterPro" id="IPR029526">
    <property type="entry name" value="PGBD"/>
</dbReference>
<reference evidence="4" key="1">
    <citation type="submission" date="2017-03" db="EMBL/GenBank/DDBJ databases">
        <title>Phytopthora megakarya and P. palmivora, two closely related causual agents of cacao black pod achieved similar genome size and gene model numbers by different mechanisms.</title>
        <authorList>
            <person name="Ali S."/>
            <person name="Shao J."/>
            <person name="Larry D.J."/>
            <person name="Kronmiller B."/>
            <person name="Shen D."/>
            <person name="Strem M.D."/>
            <person name="Melnick R.L."/>
            <person name="Guiltinan M.J."/>
            <person name="Tyler B.M."/>
            <person name="Meinhardt L.W."/>
            <person name="Bailey B.A."/>
        </authorList>
    </citation>
    <scope>NUCLEOTIDE SEQUENCE [LARGE SCALE GENOMIC DNA]</scope>
    <source>
        <strain evidence="4">zdho120</strain>
    </source>
</reference>
<feature type="compositionally biased region" description="Acidic residues" evidence="1">
    <location>
        <begin position="45"/>
        <end position="60"/>
    </location>
</feature>
<accession>A0A225W2N9</accession>
<dbReference type="OrthoDB" id="117306at2759"/>
<proteinExistence type="predicted"/>
<dbReference type="Pfam" id="PF13843">
    <property type="entry name" value="DDE_Tnp_1_7"/>
    <property type="match status" value="1"/>
</dbReference>
<organism evidence="3 4">
    <name type="scientific">Phytophthora megakarya</name>
    <dbReference type="NCBI Taxonomy" id="4795"/>
    <lineage>
        <taxon>Eukaryota</taxon>
        <taxon>Sar</taxon>
        <taxon>Stramenopiles</taxon>
        <taxon>Oomycota</taxon>
        <taxon>Peronosporomycetes</taxon>
        <taxon>Peronosporales</taxon>
        <taxon>Peronosporaceae</taxon>
        <taxon>Phytophthora</taxon>
    </lineage>
</organism>
<feature type="domain" description="PiggyBac transposable element-derived protein" evidence="2">
    <location>
        <begin position="179"/>
        <end position="499"/>
    </location>
</feature>
<dbReference type="EMBL" id="NBNE01002175">
    <property type="protein sequence ID" value="OWZ11277.1"/>
    <property type="molecule type" value="Genomic_DNA"/>
</dbReference>
<protein>
    <recommendedName>
        <fullName evidence="2">PiggyBac transposable element-derived protein domain-containing protein</fullName>
    </recommendedName>
</protein>
<evidence type="ECO:0000313" key="4">
    <source>
        <dbReference type="Proteomes" id="UP000198211"/>
    </source>
</evidence>
<dbReference type="PANTHER" id="PTHR46599">
    <property type="entry name" value="PIGGYBAC TRANSPOSABLE ELEMENT-DERIVED PROTEIN 4"/>
    <property type="match status" value="1"/>
</dbReference>
<gene>
    <name evidence="3" type="ORF">PHMEG_00015727</name>
</gene>
<evidence type="ECO:0000259" key="2">
    <source>
        <dbReference type="Pfam" id="PF13843"/>
    </source>
</evidence>
<name>A0A225W2N9_9STRA</name>